<evidence type="ECO:0000256" key="5">
    <source>
        <dbReference type="ARBA" id="ARBA00022927"/>
    </source>
</evidence>
<accession>A0A915BIY4</accession>
<organism evidence="9 10">
    <name type="scientific">Parascaris univalens</name>
    <name type="common">Nematode worm</name>
    <dbReference type="NCBI Taxonomy" id="6257"/>
    <lineage>
        <taxon>Eukaryota</taxon>
        <taxon>Metazoa</taxon>
        <taxon>Ecdysozoa</taxon>
        <taxon>Nematoda</taxon>
        <taxon>Chromadorea</taxon>
        <taxon>Rhabditida</taxon>
        <taxon>Spirurina</taxon>
        <taxon>Ascaridomorpha</taxon>
        <taxon>Ascaridoidea</taxon>
        <taxon>Ascarididae</taxon>
        <taxon>Parascaris</taxon>
    </lineage>
</organism>
<dbReference type="GO" id="GO:0000972">
    <property type="term" value="P:transcription-dependent tethering of RNA polymerase II gene DNA at nuclear periphery"/>
    <property type="evidence" value="ECO:0007669"/>
    <property type="project" value="TreeGrafter"/>
</dbReference>
<evidence type="ECO:0000256" key="3">
    <source>
        <dbReference type="ARBA" id="ARBA00022448"/>
    </source>
</evidence>
<evidence type="ECO:0000256" key="7">
    <source>
        <dbReference type="ARBA" id="ARBA00023242"/>
    </source>
</evidence>
<keyword evidence="3" id="KW-0813">Transport</keyword>
<keyword evidence="6" id="KW-0811">Translocation</keyword>
<keyword evidence="5" id="KW-0653">Protein transport</keyword>
<comment type="subcellular location">
    <subcellularLocation>
        <location evidence="1">Nucleus envelope</location>
    </subcellularLocation>
</comment>
<evidence type="ECO:0000256" key="6">
    <source>
        <dbReference type="ARBA" id="ARBA00023010"/>
    </source>
</evidence>
<dbReference type="PANTHER" id="PTHR13405:SF11">
    <property type="entry name" value="NUCLEAR PORE COMPLEX PROTEIN NUP133"/>
    <property type="match status" value="1"/>
</dbReference>
<keyword evidence="4" id="KW-0509">mRNA transport</keyword>
<dbReference type="GO" id="GO:0017056">
    <property type="term" value="F:structural constituent of nuclear pore"/>
    <property type="evidence" value="ECO:0007669"/>
    <property type="project" value="InterPro"/>
</dbReference>
<protein>
    <submittedName>
        <fullName evidence="10">Nucleoporin Nup133/Nup155-like N-terminal domain-containing protein</fullName>
    </submittedName>
</protein>
<dbReference type="GO" id="GO:0016973">
    <property type="term" value="P:poly(A)+ mRNA export from nucleus"/>
    <property type="evidence" value="ECO:0007669"/>
    <property type="project" value="TreeGrafter"/>
</dbReference>
<dbReference type="Proteomes" id="UP000887569">
    <property type="component" value="Unplaced"/>
</dbReference>
<name>A0A915BIY4_PARUN</name>
<dbReference type="Gene3D" id="1.25.40.700">
    <property type="match status" value="1"/>
</dbReference>
<dbReference type="InterPro" id="IPR015943">
    <property type="entry name" value="WD40/YVTN_repeat-like_dom_sf"/>
</dbReference>
<dbReference type="Gene3D" id="1.20.58.1380">
    <property type="match status" value="1"/>
</dbReference>
<reference evidence="10" key="1">
    <citation type="submission" date="2022-11" db="UniProtKB">
        <authorList>
            <consortium name="WormBaseParasite"/>
        </authorList>
    </citation>
    <scope>IDENTIFICATION</scope>
</reference>
<proteinExistence type="inferred from homology"/>
<dbReference type="GO" id="GO:0031080">
    <property type="term" value="C:nuclear pore outer ring"/>
    <property type="evidence" value="ECO:0007669"/>
    <property type="project" value="TreeGrafter"/>
</dbReference>
<evidence type="ECO:0000256" key="2">
    <source>
        <dbReference type="ARBA" id="ARBA00005569"/>
    </source>
</evidence>
<feature type="domain" description="Nucleoporin Nup133/Nup155-like C-terminal" evidence="8">
    <location>
        <begin position="815"/>
        <end position="958"/>
    </location>
</feature>
<dbReference type="Pfam" id="PF03177">
    <property type="entry name" value="Nucleoporin_C"/>
    <property type="match status" value="1"/>
</dbReference>
<dbReference type="InterPro" id="IPR007187">
    <property type="entry name" value="Nucleoporin_Nup133/Nup155_C"/>
</dbReference>
<keyword evidence="9" id="KW-1185">Reference proteome</keyword>
<dbReference type="InterPro" id="IPR037624">
    <property type="entry name" value="Nup133-like"/>
</dbReference>
<dbReference type="SUPFAM" id="SSF117289">
    <property type="entry name" value="Nucleoporin domain"/>
    <property type="match status" value="1"/>
</dbReference>
<evidence type="ECO:0000256" key="4">
    <source>
        <dbReference type="ARBA" id="ARBA00022816"/>
    </source>
</evidence>
<comment type="similarity">
    <text evidence="2">Belongs to the nucleoporin Nup133 family.</text>
</comment>
<evidence type="ECO:0000259" key="8">
    <source>
        <dbReference type="Pfam" id="PF03177"/>
    </source>
</evidence>
<sequence length="1121" mass="127541">SRYYRRKVTATAMLDEVLLLESVENDYPSLVREALSINSDVEFHHCASLSETNYVSFIIGRALFIWKLNDEKSTINVPFVLTLPPSGLPYTIRTIRIYKKSNSSTVGVIAISPEGTIRHWPNISRNYIDSSIDLEREVALSLDVITKSEEVMFLLSTTTCSFFLLSLDTGRAPTPGKRQKMAYGIISKPLYTNASRSIGKRVSSVLFGDTGKHGSRLLKAIVIEMISREECDTDDVDEFSEERLRDVYILALKSKTLQLYSIDSPSKAWSFDPTQLAVEHFANLVWNLHNIPEQSKWRQEMKVWLVDCVRIRAGIVILMAAANTAVSTQIHFALGFLPIRGVKEATEDFEWFSLLKLPTNETFRVSESTEEDSLMGLTLHLPLESQQCSHERIEGLLLVSRHFAYSIRLPDSLQGNAEVGSVHAASFLDDTLIGSACDTRFCYVLLKERGINRIRLLPRGFDANLARSVLAVQAMSTSNGDTASNVDRDLLAEAFLLFAKGDLPRSHNRVEDLLGVRRTSVAQLCINYALDIVDDIPNDERWHAVGVQTRRKSPLTESSFLLKVHLDEQKRKVLAMFILFLKYMGLDAKLDVTVHSQLSDSRSGCSQMAELTEKVDIAIGLYAWCEKHSVAYIDAAINRVLRNRKEIINDDLLTPYDYFFYRLSRIDELLDALLVEEEEALSASTELNEKLVCIEQVGTAFVIFAEAIEQRRANSLIKTGDHFRWTQQRSIFSPIVKHLDIIFDYLSPHIENNTRGSQLRLHAISLSSIVLEEQPPNERLGSPIIAKFIAVGEKAVGIDLAKKFHDYRTLIELTEELPEDERRSQIEHYKDYFRTADFHRVLLEYYMEKGQLKNLLEEDGPQAEEFFSSNDTVKWIRELHKRQFDMASYSLKSLAQRRGDDVIVKKHLLSFAKLAALCADERDTELLDEIKGGLRLIAHQEDTPNDILKKVDAVSSKSGIMRSLTAEQIITANVNDRRCDCDCHFRALLTLSSVLDEPACSSHNDLIKSLKAKIWLSAVKADSSLWKQIRTRSDEHKQTIYYELLNRLVESDLNDARKMQLLPNIEELIGCMTELSTNQRFAFIVRSEEEAARRQIPEVTKQRKEQLSGEIEFARARGFNY</sequence>
<dbReference type="WBParaSite" id="PgR042_g076_t02">
    <property type="protein sequence ID" value="PgR042_g076_t02"/>
    <property type="gene ID" value="PgR042_g076"/>
</dbReference>
<keyword evidence="7" id="KW-0539">Nucleus</keyword>
<dbReference type="GO" id="GO:0006606">
    <property type="term" value="P:protein import into nucleus"/>
    <property type="evidence" value="ECO:0007669"/>
    <property type="project" value="TreeGrafter"/>
</dbReference>
<dbReference type="AlphaFoldDB" id="A0A915BIY4"/>
<evidence type="ECO:0000313" key="9">
    <source>
        <dbReference type="Proteomes" id="UP000887569"/>
    </source>
</evidence>
<dbReference type="PANTHER" id="PTHR13405">
    <property type="entry name" value="NUCLEAR PORE COMPLEX PROTEIN NUP133"/>
    <property type="match status" value="1"/>
</dbReference>
<evidence type="ECO:0000313" key="10">
    <source>
        <dbReference type="WBParaSite" id="PgR042_g076_t02"/>
    </source>
</evidence>
<evidence type="ECO:0000256" key="1">
    <source>
        <dbReference type="ARBA" id="ARBA00004259"/>
    </source>
</evidence>
<dbReference type="Gene3D" id="2.130.10.10">
    <property type="entry name" value="YVTN repeat-like/Quinoprotein amine dehydrogenase"/>
    <property type="match status" value="1"/>
</dbReference>